<dbReference type="Proteomes" id="UP000002320">
    <property type="component" value="Unassembled WGS sequence"/>
</dbReference>
<reference evidence="2" key="1">
    <citation type="submission" date="2007-03" db="EMBL/GenBank/DDBJ databases">
        <title>Annotation of Culex pipiens quinquefasciatus.</title>
        <authorList>
            <consortium name="The Broad Institute Genome Sequencing Platform"/>
            <person name="Atkinson P.W."/>
            <person name="Hemingway J."/>
            <person name="Christensen B.M."/>
            <person name="Higgs S."/>
            <person name="Kodira C."/>
            <person name="Hannick L."/>
            <person name="Megy K."/>
            <person name="O'Leary S."/>
            <person name="Pearson M."/>
            <person name="Haas B.J."/>
            <person name="Mauceli E."/>
            <person name="Wortman J.R."/>
            <person name="Lee N.H."/>
            <person name="Guigo R."/>
            <person name="Stanke M."/>
            <person name="Alvarado L."/>
            <person name="Amedeo P."/>
            <person name="Antoine C.H."/>
            <person name="Arensburger P."/>
            <person name="Bidwell S.L."/>
            <person name="Crawford M."/>
            <person name="Camaro F."/>
            <person name="Devon K."/>
            <person name="Engels R."/>
            <person name="Hammond M."/>
            <person name="Howarth C."/>
            <person name="Koehrsen M."/>
            <person name="Lawson D."/>
            <person name="Montgomery P."/>
            <person name="Nene V."/>
            <person name="Nusbaum C."/>
            <person name="Puiu D."/>
            <person name="Romero-Severson J."/>
            <person name="Severson D.W."/>
            <person name="Shumway M."/>
            <person name="Sisk P."/>
            <person name="Stolte C."/>
            <person name="Zeng Q."/>
            <person name="Eisenstadt E."/>
            <person name="Fraser-Liggett C."/>
            <person name="Strausberg R."/>
            <person name="Galagan J."/>
            <person name="Birren B."/>
            <person name="Collins F.H."/>
        </authorList>
    </citation>
    <scope>NUCLEOTIDE SEQUENCE [LARGE SCALE GENOMIC DNA]</scope>
    <source>
        <strain evidence="2">JHB</strain>
    </source>
</reference>
<dbReference type="AlphaFoldDB" id="B0XAH2"/>
<dbReference type="VEuPathDB" id="VectorBase:CPIJ016535"/>
<evidence type="ECO:0000313" key="3">
    <source>
        <dbReference type="EnsemblMetazoa" id="CPIJ016535-PA"/>
    </source>
</evidence>
<keyword evidence="4" id="KW-1185">Reference proteome</keyword>
<proteinExistence type="predicted"/>
<organism>
    <name type="scientific">Culex quinquefasciatus</name>
    <name type="common">Southern house mosquito</name>
    <name type="synonym">Culex pungens</name>
    <dbReference type="NCBI Taxonomy" id="7176"/>
    <lineage>
        <taxon>Eukaryota</taxon>
        <taxon>Metazoa</taxon>
        <taxon>Ecdysozoa</taxon>
        <taxon>Arthropoda</taxon>
        <taxon>Hexapoda</taxon>
        <taxon>Insecta</taxon>
        <taxon>Pterygota</taxon>
        <taxon>Neoptera</taxon>
        <taxon>Endopterygota</taxon>
        <taxon>Diptera</taxon>
        <taxon>Nematocera</taxon>
        <taxon>Culicoidea</taxon>
        <taxon>Culicidae</taxon>
        <taxon>Culicinae</taxon>
        <taxon>Culicini</taxon>
        <taxon>Culex</taxon>
        <taxon>Culex</taxon>
    </lineage>
</organism>
<reference evidence="3" key="2">
    <citation type="submission" date="2020-05" db="UniProtKB">
        <authorList>
            <consortium name="EnsemblMetazoa"/>
        </authorList>
    </citation>
    <scope>IDENTIFICATION</scope>
    <source>
        <strain evidence="3">JHB</strain>
    </source>
</reference>
<dbReference type="EMBL" id="DS232584">
    <property type="protein sequence ID" value="EDS43708.1"/>
    <property type="molecule type" value="Genomic_DNA"/>
</dbReference>
<accession>B0XAH2</accession>
<evidence type="ECO:0000256" key="1">
    <source>
        <dbReference type="SAM" id="MobiDB-lite"/>
    </source>
</evidence>
<protein>
    <submittedName>
        <fullName evidence="2 3">Uncharacterized protein</fullName>
    </submittedName>
</protein>
<name>B0XAH2_CULQU</name>
<sequence>MSISVISRAFRRRVHAAAHIVARVQPRTSKGITDLLSLNLILLNTNCPIKQIVNLDELTYYQVTLHRRWTERAQDRAKSPDAPTRPTVSTSSC</sequence>
<dbReference type="HOGENOM" id="CLU_2401803_0_0_1"/>
<evidence type="ECO:0000313" key="2">
    <source>
        <dbReference type="EMBL" id="EDS43708.1"/>
    </source>
</evidence>
<gene>
    <name evidence="3" type="primary">6049966</name>
    <name evidence="2" type="ORF">CpipJ_CPIJ016535</name>
</gene>
<dbReference type="KEGG" id="cqu:CpipJ_CPIJ016535"/>
<dbReference type="InParanoid" id="B0XAH2"/>
<evidence type="ECO:0000313" key="4">
    <source>
        <dbReference type="Proteomes" id="UP000002320"/>
    </source>
</evidence>
<feature type="region of interest" description="Disordered" evidence="1">
    <location>
        <begin position="72"/>
        <end position="93"/>
    </location>
</feature>
<dbReference type="EnsemblMetazoa" id="CPIJ016535-RA">
    <property type="protein sequence ID" value="CPIJ016535-PA"/>
    <property type="gene ID" value="CPIJ016535"/>
</dbReference>